<dbReference type="AlphaFoldDB" id="A0A857KZ75"/>
<dbReference type="EMBL" id="CP045810">
    <property type="protein sequence ID" value="QHN40182.1"/>
    <property type="molecule type" value="Genomic_DNA"/>
</dbReference>
<reference evidence="3" key="1">
    <citation type="journal article" date="2021" name="Nat. Microbiol.">
        <title>Cocultivation of an ultrasmall environmental parasitic bacterium with lytic ability against bacteria associated with wastewater foams.</title>
        <authorList>
            <person name="Batinovic S."/>
            <person name="Rose J.J.A."/>
            <person name="Ratcliffe J."/>
            <person name="Seviour R.J."/>
            <person name="Petrovski S."/>
        </authorList>
    </citation>
    <scope>NUCLEOTIDE SEQUENCE</scope>
    <source>
        <strain evidence="3">CON44</strain>
    </source>
</reference>
<feature type="compositionally biased region" description="Low complexity" evidence="1">
    <location>
        <begin position="108"/>
        <end position="139"/>
    </location>
</feature>
<evidence type="ECO:0000256" key="1">
    <source>
        <dbReference type="SAM" id="MobiDB-lite"/>
    </source>
</evidence>
<evidence type="ECO:0000256" key="2">
    <source>
        <dbReference type="SAM" id="SignalP"/>
    </source>
</evidence>
<feature type="signal peptide" evidence="2">
    <location>
        <begin position="1"/>
        <end position="32"/>
    </location>
</feature>
<gene>
    <name evidence="3" type="ORF">GII30_14420</name>
</gene>
<accession>A0A857KZ75</accession>
<sequence>MPFLTSVPEACPRRHRLTAALAVVLVASALLAGCSGDDGKLPIPSGAATTTTNANVYEQQRADGVTALLDKLSTALATGDTKTLAGLIDASATPAFRTRLETAAANFGTRPPRATSTTTRSSAPSPSAGPTQSPGPSSTEPDNPGRRGAGGTSTSATPRSTAPKQSGPVSSTPARPMPDDSRGSALRLAKLRYQLVLSDEAETQAPEAITDKLTDQGSSDVWVAPVELHYALGGARAPGVDEPELVVNEQMVVARYEDDWKVVGDATLIGGNAPATMLWELAGLRVDDVPTAGGTSVIASYPGTADTVERARGLLPGAVRAVEAFWGVEWPRKVVVVATGTGRQFTQVSGAPDADGAAAAATVFTGIDADKTVRGQRIVLTPNAQQIPPPALGVVLRHEITHVATRSITSAKAPLWVTEGLAEYVGRKDTYRRLADAAPDLASAVRSGSGPRTLPADADFAVSGPRAGLAYQSAWSLWAFIATRFGEDKLKSLYRKAAAGDAAVADAALSTELKITSGDLVTQWRRWLVKEAG</sequence>
<keyword evidence="2" id="KW-0732">Signal</keyword>
<protein>
    <submittedName>
        <fullName evidence="3">Uncharacterized protein</fullName>
    </submittedName>
</protein>
<proteinExistence type="predicted"/>
<organism evidence="3">
    <name type="scientific">Gordonia amarae</name>
    <dbReference type="NCBI Taxonomy" id="36821"/>
    <lineage>
        <taxon>Bacteria</taxon>
        <taxon>Bacillati</taxon>
        <taxon>Actinomycetota</taxon>
        <taxon>Actinomycetes</taxon>
        <taxon>Mycobacteriales</taxon>
        <taxon>Gordoniaceae</taxon>
        <taxon>Gordonia</taxon>
    </lineage>
</organism>
<feature type="region of interest" description="Disordered" evidence="1">
    <location>
        <begin position="103"/>
        <end position="182"/>
    </location>
</feature>
<feature type="compositionally biased region" description="Low complexity" evidence="1">
    <location>
        <begin position="152"/>
        <end position="163"/>
    </location>
</feature>
<name>A0A857KZ75_9ACTN</name>
<evidence type="ECO:0000313" key="3">
    <source>
        <dbReference type="EMBL" id="QHN40182.1"/>
    </source>
</evidence>
<feature type="chain" id="PRO_5039687917" evidence="2">
    <location>
        <begin position="33"/>
        <end position="533"/>
    </location>
</feature>